<evidence type="ECO:0000256" key="5">
    <source>
        <dbReference type="PROSITE-ProRule" id="PRU00221"/>
    </source>
</evidence>
<dbReference type="PROSITE" id="PS50294">
    <property type="entry name" value="WD_REPEATS_REGION"/>
    <property type="match status" value="7"/>
</dbReference>
<keyword evidence="4" id="KW-0539">Nucleus</keyword>
<dbReference type="Proteomes" id="UP000827092">
    <property type="component" value="Unassembled WGS sequence"/>
</dbReference>
<proteinExistence type="predicted"/>
<comment type="caution">
    <text evidence="7">The sequence shown here is derived from an EMBL/GenBank/DDBJ whole genome shotgun (WGS) entry which is preliminary data.</text>
</comment>
<feature type="repeat" description="WD" evidence="5">
    <location>
        <begin position="478"/>
        <end position="519"/>
    </location>
</feature>
<dbReference type="InterPro" id="IPR001680">
    <property type="entry name" value="WD40_rpt"/>
</dbReference>
<dbReference type="PANTHER" id="PTHR19854">
    <property type="entry name" value="TRANSDUCIN BETA-LIKE 3"/>
    <property type="match status" value="1"/>
</dbReference>
<dbReference type="GO" id="GO:0034511">
    <property type="term" value="F:U3 snoRNA binding"/>
    <property type="evidence" value="ECO:0007669"/>
    <property type="project" value="TreeGrafter"/>
</dbReference>
<dbReference type="CDD" id="cd00200">
    <property type="entry name" value="WD40"/>
    <property type="match status" value="1"/>
</dbReference>
<feature type="domain" description="U3 small nucleolar RNA-associated protein 13 C-terminal" evidence="6">
    <location>
        <begin position="657"/>
        <end position="791"/>
    </location>
</feature>
<feature type="repeat" description="WD" evidence="5">
    <location>
        <begin position="188"/>
        <end position="229"/>
    </location>
</feature>
<evidence type="ECO:0000256" key="3">
    <source>
        <dbReference type="ARBA" id="ARBA00022737"/>
    </source>
</evidence>
<evidence type="ECO:0000256" key="4">
    <source>
        <dbReference type="ARBA" id="ARBA00023242"/>
    </source>
</evidence>
<dbReference type="Pfam" id="PF08625">
    <property type="entry name" value="Utp13"/>
    <property type="match status" value="1"/>
</dbReference>
<dbReference type="AlphaFoldDB" id="A0AAV6UGT7"/>
<dbReference type="InterPro" id="IPR036322">
    <property type="entry name" value="WD40_repeat_dom_sf"/>
</dbReference>
<evidence type="ECO:0000256" key="2">
    <source>
        <dbReference type="ARBA" id="ARBA00022574"/>
    </source>
</evidence>
<name>A0AAV6UGT7_9ARAC</name>
<dbReference type="Gene3D" id="2.130.10.10">
    <property type="entry name" value="YVTN repeat-like/Quinoprotein amine dehydrogenase"/>
    <property type="match status" value="3"/>
</dbReference>
<dbReference type="Pfam" id="PF00400">
    <property type="entry name" value="WD40"/>
    <property type="match status" value="8"/>
</dbReference>
<dbReference type="GO" id="GO:0032040">
    <property type="term" value="C:small-subunit processome"/>
    <property type="evidence" value="ECO:0007669"/>
    <property type="project" value="InterPro"/>
</dbReference>
<dbReference type="InterPro" id="IPR019775">
    <property type="entry name" value="WD40_repeat_CS"/>
</dbReference>
<dbReference type="InterPro" id="IPR013934">
    <property type="entry name" value="Utp13_C"/>
</dbReference>
<keyword evidence="8" id="KW-1185">Reference proteome</keyword>
<dbReference type="SUPFAM" id="SSF50978">
    <property type="entry name" value="WD40 repeat-like"/>
    <property type="match status" value="2"/>
</dbReference>
<gene>
    <name evidence="7" type="ORF">JTE90_009108</name>
</gene>
<keyword evidence="3" id="KW-0677">Repeat</keyword>
<keyword evidence="2 5" id="KW-0853">WD repeat</keyword>
<organism evidence="7 8">
    <name type="scientific">Oedothorax gibbosus</name>
    <dbReference type="NCBI Taxonomy" id="931172"/>
    <lineage>
        <taxon>Eukaryota</taxon>
        <taxon>Metazoa</taxon>
        <taxon>Ecdysozoa</taxon>
        <taxon>Arthropoda</taxon>
        <taxon>Chelicerata</taxon>
        <taxon>Arachnida</taxon>
        <taxon>Araneae</taxon>
        <taxon>Araneomorphae</taxon>
        <taxon>Entelegynae</taxon>
        <taxon>Araneoidea</taxon>
        <taxon>Linyphiidae</taxon>
        <taxon>Erigoninae</taxon>
        <taxon>Oedothorax</taxon>
    </lineage>
</organism>
<dbReference type="PROSITE" id="PS50082">
    <property type="entry name" value="WD_REPEATS_2"/>
    <property type="match status" value="8"/>
</dbReference>
<comment type="subcellular location">
    <subcellularLocation>
        <location evidence="1">Nucleus</location>
        <location evidence="1">Nucleolus</location>
    </subcellularLocation>
</comment>
<evidence type="ECO:0000313" key="7">
    <source>
        <dbReference type="EMBL" id="KAG8182795.1"/>
    </source>
</evidence>
<dbReference type="GO" id="GO:0030686">
    <property type="term" value="C:90S preribosome"/>
    <property type="evidence" value="ECO:0007669"/>
    <property type="project" value="TreeGrafter"/>
</dbReference>
<evidence type="ECO:0000259" key="6">
    <source>
        <dbReference type="Pfam" id="PF08625"/>
    </source>
</evidence>
<dbReference type="SMART" id="SM00320">
    <property type="entry name" value="WD40"/>
    <property type="match status" value="12"/>
</dbReference>
<dbReference type="GO" id="GO:0000480">
    <property type="term" value="P:endonucleolytic cleavage in 5'-ETS of tricistronic rRNA transcript (SSU-rRNA, 5.8S rRNA, LSU-rRNA)"/>
    <property type="evidence" value="ECO:0007669"/>
    <property type="project" value="TreeGrafter"/>
</dbReference>
<dbReference type="PANTHER" id="PTHR19854:SF15">
    <property type="entry name" value="TRANSDUCIN BETA-LIKE PROTEIN 3"/>
    <property type="match status" value="1"/>
</dbReference>
<dbReference type="GO" id="GO:0000472">
    <property type="term" value="P:endonucleolytic cleavage to generate mature 5'-end of SSU-rRNA from (SSU-rRNA, 5.8S rRNA, LSU-rRNA)"/>
    <property type="evidence" value="ECO:0007669"/>
    <property type="project" value="TreeGrafter"/>
</dbReference>
<feature type="repeat" description="WD" evidence="5">
    <location>
        <begin position="425"/>
        <end position="467"/>
    </location>
</feature>
<accession>A0AAV6UGT7</accession>
<dbReference type="InterPro" id="IPR015943">
    <property type="entry name" value="WD40/YVTN_repeat-like_dom_sf"/>
</dbReference>
<feature type="repeat" description="WD" evidence="5">
    <location>
        <begin position="378"/>
        <end position="420"/>
    </location>
</feature>
<dbReference type="PRINTS" id="PR00320">
    <property type="entry name" value="GPROTEINBRPT"/>
</dbReference>
<feature type="repeat" description="WD" evidence="5">
    <location>
        <begin position="604"/>
        <end position="636"/>
    </location>
</feature>
<feature type="repeat" description="WD" evidence="5">
    <location>
        <begin position="562"/>
        <end position="603"/>
    </location>
</feature>
<evidence type="ECO:0000313" key="8">
    <source>
        <dbReference type="Proteomes" id="UP000827092"/>
    </source>
</evidence>
<feature type="repeat" description="WD" evidence="5">
    <location>
        <begin position="520"/>
        <end position="561"/>
    </location>
</feature>
<dbReference type="EMBL" id="JAFNEN010000447">
    <property type="protein sequence ID" value="KAG8182795.1"/>
    <property type="molecule type" value="Genomic_DNA"/>
</dbReference>
<evidence type="ECO:0000256" key="1">
    <source>
        <dbReference type="ARBA" id="ARBA00004604"/>
    </source>
</evidence>
<dbReference type="InterPro" id="IPR020472">
    <property type="entry name" value="WD40_PAC1"/>
</dbReference>
<protein>
    <recommendedName>
        <fullName evidence="6">U3 small nucleolar RNA-associated protein 13 C-terminal domain-containing protein</fullName>
    </recommendedName>
</protein>
<feature type="repeat" description="WD" evidence="5">
    <location>
        <begin position="102"/>
        <end position="135"/>
    </location>
</feature>
<reference evidence="7 8" key="1">
    <citation type="journal article" date="2022" name="Nat. Ecol. Evol.">
        <title>A masculinizing supergene underlies an exaggerated male reproductive morph in a spider.</title>
        <authorList>
            <person name="Hendrickx F."/>
            <person name="De Corte Z."/>
            <person name="Sonet G."/>
            <person name="Van Belleghem S.M."/>
            <person name="Kostlbacher S."/>
            <person name="Vangestel C."/>
        </authorList>
    </citation>
    <scope>NUCLEOTIDE SEQUENCE [LARGE SCALE GENOMIC DNA]</scope>
    <source>
        <strain evidence="7">W744_W776</strain>
    </source>
</reference>
<dbReference type="PROSITE" id="PS00678">
    <property type="entry name" value="WD_REPEATS_1"/>
    <property type="match status" value="4"/>
</dbReference>
<sequence>MTKKKIISYKENFDVVRKCEAFYTGGKVQFTSNAESILSTCGGRLKLFQIGGVIGDAVEHFDGEDITCFHLADDDDTLVTAAKNGIMRHWHLSTKLLEKTWKSVHIGVVSCMAFDSTTTLLATGGTDSTIKVWDIVHKYYTHNLKGGKGVYSTVCFQKLGTELHVFGAADDYCIHVWNLHSSELVASLSGHFSTITGFTFLKGSSQMLSCSRDKVILLWDLVTRKLLKTIPVFETVESCMLVPENISLPDVKLNSSDTYFITAGDKGLLRMWSIKSATCIYEQKDSTIVLPEGSNYEGPLIVQATYIPSLEAIAVVTFEQNIILYSLDNFAIKDQFVGYNDDILSIKFVGPANEQIAVATNSSQIKIFRLPTFSCQLLKGHSDIVLTLDVFPKFNNMLVSGSKDNNVKVWNLDSDSASINCLYTGYGHTDSVTTVGCCRGKSRFFASGSEDTTLKLWAVPENKPMVAVKLLLTPYCTVKAHDKLINSIDISENDKFLASGSQDHTAKIWDASDLSLLGVLRGHKKGVWCVKFSPVDLALATSSSDETIRIWSLVDFSCLKVLQGHEASVLQVMFLCRGTQLVTSAADGNINLWDIKSSTSIKTFAEHSLKVWTLAASTNEDFLVSGGADSNIIVWQDTTQIIKEKSLEEKDEYLLQEQELFNLVHNKKWTKALALAISLDKPFQSYNIIQEILHTKDGQATLEEVLSSLREDQKEALLKFSIEWVTNTRTYSPAIFIMNFIYRTYDNEELLKIPSMATYIQESLPYLDRHFKRIQRRCQEMQILNFLTCQMITE</sequence>